<feature type="domain" description="Glycosyl transferase family 25" evidence="1">
    <location>
        <begin position="2"/>
        <end position="175"/>
    </location>
</feature>
<proteinExistence type="predicted"/>
<dbReference type="Pfam" id="PF01755">
    <property type="entry name" value="Glyco_transf_25"/>
    <property type="match status" value="1"/>
</dbReference>
<evidence type="ECO:0000313" key="2">
    <source>
        <dbReference type="EMBL" id="ART81040.1"/>
    </source>
</evidence>
<dbReference type="CDD" id="cd06532">
    <property type="entry name" value="Glyco_transf_25"/>
    <property type="match status" value="1"/>
</dbReference>
<evidence type="ECO:0000313" key="3">
    <source>
        <dbReference type="Proteomes" id="UP000243793"/>
    </source>
</evidence>
<name>A0A1Y0D0B8_9GAMM</name>
<dbReference type="Proteomes" id="UP000243793">
    <property type="component" value="Chromosome"/>
</dbReference>
<evidence type="ECO:0000259" key="1">
    <source>
        <dbReference type="Pfam" id="PF01755"/>
    </source>
</evidence>
<gene>
    <name evidence="2" type="ORF">CBP12_00600</name>
</gene>
<dbReference type="EMBL" id="CP021376">
    <property type="protein sequence ID" value="ART81040.1"/>
    <property type="molecule type" value="Genomic_DNA"/>
</dbReference>
<sequence length="246" mass="28716">MAVFVISLKRSQDRRDCIAAQLQAQNIDFTFFDAIDGADKNNPLLKRYNYAKRLWLTSGKMPTNGEIGCYASHYTLWQQCADLKQPIIVIEDDAHICPNAKQIQELVADKIQEYGFLRLESVIRGETTLIESKDSHQIYHMSDNFGGLRAYAVAPWAANKLVNSSKSWSFAVDNYVGFPYIHKVESYYLWPELAKDTRSFETTIQFYDEIKVPYYRKLSREIYTAYTQLRHYLHYKKTKKKLTYKG</sequence>
<dbReference type="KEGG" id="ocm:CBP12_00600"/>
<dbReference type="AlphaFoldDB" id="A0A1Y0D0B8"/>
<dbReference type="OrthoDB" id="9816113at2"/>
<accession>A0A1Y0D0B8</accession>
<protein>
    <recommendedName>
        <fullName evidence="1">Glycosyl transferase family 25 domain-containing protein</fullName>
    </recommendedName>
</protein>
<keyword evidence="3" id="KW-1185">Reference proteome</keyword>
<organism evidence="2 3">
    <name type="scientific">Oceanisphaera avium</name>
    <dbReference type="NCBI Taxonomy" id="1903694"/>
    <lineage>
        <taxon>Bacteria</taxon>
        <taxon>Pseudomonadati</taxon>
        <taxon>Pseudomonadota</taxon>
        <taxon>Gammaproteobacteria</taxon>
        <taxon>Aeromonadales</taxon>
        <taxon>Aeromonadaceae</taxon>
        <taxon>Oceanisphaera</taxon>
    </lineage>
</organism>
<dbReference type="InterPro" id="IPR002654">
    <property type="entry name" value="Glyco_trans_25"/>
</dbReference>
<reference evidence="3" key="1">
    <citation type="submission" date="2017-05" db="EMBL/GenBank/DDBJ databases">
        <authorList>
            <person name="Sung H."/>
        </authorList>
    </citation>
    <scope>NUCLEOTIDE SEQUENCE [LARGE SCALE GENOMIC DNA]</scope>
    <source>
        <strain evidence="3">AMac2203</strain>
    </source>
</reference>